<dbReference type="Pfam" id="PF13561">
    <property type="entry name" value="adh_short_C2"/>
    <property type="match status" value="1"/>
</dbReference>
<comment type="similarity">
    <text evidence="1">Belongs to the short-chain dehydrogenases/reductases (SDR) family.</text>
</comment>
<keyword evidence="4" id="KW-1185">Reference proteome</keyword>
<dbReference type="PROSITE" id="PS00061">
    <property type="entry name" value="ADH_SHORT"/>
    <property type="match status" value="1"/>
</dbReference>
<dbReference type="RefSeq" id="WP_155431541.1">
    <property type="nucleotide sequence ID" value="NZ_WNJO01000006.1"/>
</dbReference>
<dbReference type="NCBIfam" id="NF005559">
    <property type="entry name" value="PRK07231.1"/>
    <property type="match status" value="1"/>
</dbReference>
<dbReference type="FunFam" id="3.40.50.720:FF:000084">
    <property type="entry name" value="Short-chain dehydrogenase reductase"/>
    <property type="match status" value="1"/>
</dbReference>
<protein>
    <submittedName>
        <fullName evidence="3">Glucose 1-dehydrogenase</fullName>
        <ecNumber evidence="3">1.1.1.47</ecNumber>
    </submittedName>
</protein>
<reference evidence="3 4" key="1">
    <citation type="submission" date="2019-11" db="EMBL/GenBank/DDBJ databases">
        <title>Lactobacillus sp. nov. CRM56-3, isolated from fermented tea leaves.</title>
        <authorList>
            <person name="Phuengjayaem S."/>
            <person name="Tanasupawat S."/>
        </authorList>
    </citation>
    <scope>NUCLEOTIDE SEQUENCE [LARGE SCALE GENOMIC DNA]</scope>
    <source>
        <strain evidence="3 4">CRM56-3</strain>
    </source>
</reference>
<dbReference type="PRINTS" id="PR00081">
    <property type="entry name" value="GDHRDH"/>
</dbReference>
<dbReference type="GO" id="GO:0047936">
    <property type="term" value="F:glucose 1-dehydrogenase [NAD(P)+] activity"/>
    <property type="evidence" value="ECO:0007669"/>
    <property type="project" value="UniProtKB-EC"/>
</dbReference>
<evidence type="ECO:0000256" key="1">
    <source>
        <dbReference type="ARBA" id="ARBA00006484"/>
    </source>
</evidence>
<dbReference type="Proteomes" id="UP000466388">
    <property type="component" value="Unassembled WGS sequence"/>
</dbReference>
<dbReference type="Gene3D" id="3.40.50.720">
    <property type="entry name" value="NAD(P)-binding Rossmann-like Domain"/>
    <property type="match status" value="1"/>
</dbReference>
<keyword evidence="2 3" id="KW-0560">Oxidoreductase</keyword>
<dbReference type="GO" id="GO:0008206">
    <property type="term" value="P:bile acid metabolic process"/>
    <property type="evidence" value="ECO:0007669"/>
    <property type="project" value="UniProtKB-ARBA"/>
</dbReference>
<accession>A0A7X2XVF4</accession>
<dbReference type="EC" id="1.1.1.47" evidence="3"/>
<dbReference type="PANTHER" id="PTHR24321">
    <property type="entry name" value="DEHYDROGENASES, SHORT CHAIN"/>
    <property type="match status" value="1"/>
</dbReference>
<dbReference type="PANTHER" id="PTHR24321:SF8">
    <property type="entry name" value="ESTRADIOL 17-BETA-DEHYDROGENASE 8-RELATED"/>
    <property type="match status" value="1"/>
</dbReference>
<evidence type="ECO:0000256" key="2">
    <source>
        <dbReference type="ARBA" id="ARBA00023002"/>
    </source>
</evidence>
<evidence type="ECO:0000313" key="4">
    <source>
        <dbReference type="Proteomes" id="UP000466388"/>
    </source>
</evidence>
<dbReference type="InterPro" id="IPR020904">
    <property type="entry name" value="Sc_DH/Rdtase_CS"/>
</dbReference>
<organism evidence="3 4">
    <name type="scientific">Secundilactobacillus folii</name>
    <dbReference type="NCBI Taxonomy" id="2678357"/>
    <lineage>
        <taxon>Bacteria</taxon>
        <taxon>Bacillati</taxon>
        <taxon>Bacillota</taxon>
        <taxon>Bacilli</taxon>
        <taxon>Lactobacillales</taxon>
        <taxon>Lactobacillaceae</taxon>
        <taxon>Secundilactobacillus</taxon>
    </lineage>
</organism>
<sequence>MADRLTGKVAIVTGAGSGMGRAIAEAFAHEGAKVMLADFNLETVKETQTQITGAGGTAATVKADMSQEADIVNMVKQTVQEFGQLDVLVNNAGIMDNFKTVETATDDLWERVLAVNLTGPFKAAREAVKVINDQENGGVIINNASIGGLFGARGGVAYTVSKHGLVGLTKNIAATFGTFGKVRANAIAPGSVATNIGTTITDPDKMGYQAIAAAGAEGSPLGQPEDIAALAVFLASDESKFINGDIITADGGWTVR</sequence>
<dbReference type="AlphaFoldDB" id="A0A7X2XVF4"/>
<dbReference type="EMBL" id="WNJO01000006">
    <property type="protein sequence ID" value="MTV82265.1"/>
    <property type="molecule type" value="Genomic_DNA"/>
</dbReference>
<gene>
    <name evidence="3" type="ORF">GM612_06320</name>
</gene>
<dbReference type="InterPro" id="IPR002347">
    <property type="entry name" value="SDR_fam"/>
</dbReference>
<dbReference type="PRINTS" id="PR00080">
    <property type="entry name" value="SDRFAMILY"/>
</dbReference>
<dbReference type="SUPFAM" id="SSF51735">
    <property type="entry name" value="NAD(P)-binding Rossmann-fold domains"/>
    <property type="match status" value="1"/>
</dbReference>
<dbReference type="CDD" id="cd05233">
    <property type="entry name" value="SDR_c"/>
    <property type="match status" value="1"/>
</dbReference>
<dbReference type="InterPro" id="IPR036291">
    <property type="entry name" value="NAD(P)-bd_dom_sf"/>
</dbReference>
<comment type="caution">
    <text evidence="3">The sequence shown here is derived from an EMBL/GenBank/DDBJ whole genome shotgun (WGS) entry which is preliminary data.</text>
</comment>
<evidence type="ECO:0000313" key="3">
    <source>
        <dbReference type="EMBL" id="MTV82265.1"/>
    </source>
</evidence>
<name>A0A7X2XVF4_9LACO</name>
<proteinExistence type="inferred from homology"/>